<organism evidence="1 2">
    <name type="scientific">Paramarasmius palmivorus</name>
    <dbReference type="NCBI Taxonomy" id="297713"/>
    <lineage>
        <taxon>Eukaryota</taxon>
        <taxon>Fungi</taxon>
        <taxon>Dikarya</taxon>
        <taxon>Basidiomycota</taxon>
        <taxon>Agaricomycotina</taxon>
        <taxon>Agaricomycetes</taxon>
        <taxon>Agaricomycetidae</taxon>
        <taxon>Agaricales</taxon>
        <taxon>Marasmiineae</taxon>
        <taxon>Marasmiaceae</taxon>
        <taxon>Paramarasmius</taxon>
    </lineage>
</organism>
<dbReference type="AlphaFoldDB" id="A0AAW0DQ20"/>
<dbReference type="SUPFAM" id="SSF56112">
    <property type="entry name" value="Protein kinase-like (PK-like)"/>
    <property type="match status" value="1"/>
</dbReference>
<dbReference type="Proteomes" id="UP001383192">
    <property type="component" value="Unassembled WGS sequence"/>
</dbReference>
<name>A0AAW0DQ20_9AGAR</name>
<proteinExistence type="predicted"/>
<evidence type="ECO:0000313" key="1">
    <source>
        <dbReference type="EMBL" id="KAK7052936.1"/>
    </source>
</evidence>
<evidence type="ECO:0008006" key="3">
    <source>
        <dbReference type="Google" id="ProtNLM"/>
    </source>
</evidence>
<reference evidence="1 2" key="1">
    <citation type="submission" date="2024-01" db="EMBL/GenBank/DDBJ databases">
        <title>A draft genome for a cacao thread blight-causing isolate of Paramarasmius palmivorus.</title>
        <authorList>
            <person name="Baruah I.K."/>
            <person name="Bukari Y."/>
            <person name="Amoako-Attah I."/>
            <person name="Meinhardt L.W."/>
            <person name="Bailey B.A."/>
            <person name="Cohen S.P."/>
        </authorList>
    </citation>
    <scope>NUCLEOTIDE SEQUENCE [LARGE SCALE GENOMIC DNA]</scope>
    <source>
        <strain evidence="1 2">GH-12</strain>
    </source>
</reference>
<sequence length="281" mass="31301">MTPSETIALEVIVVDACAQHEQAHWKDPNYRACVFIGTDYFVKFGDPKTLGPEIATQLHIFEYANSHPDIPNTPRIPQVIHHFQNQWTMYLVMEYIALTADPPDLDGRAAEALKWLSGVPPPPGHVIGPLGGGRIRHRFFKDDRAPLLFSSTEALERYMQKGYSLLSTQTKQQLSPINICGEHLMFIQPDMDSSNFGVDEHGKTVLMDFGEVALLPESFAAHAMTSDMDKNLTQAITKSLGLSSSSNAAKSMAAISWRLWITADPKLGLNEHGYPKTRDRP</sequence>
<protein>
    <recommendedName>
        <fullName evidence="3">Aminoglycoside phosphotransferase domain-containing protein</fullName>
    </recommendedName>
</protein>
<dbReference type="InterPro" id="IPR011009">
    <property type="entry name" value="Kinase-like_dom_sf"/>
</dbReference>
<evidence type="ECO:0000313" key="2">
    <source>
        <dbReference type="Proteomes" id="UP001383192"/>
    </source>
</evidence>
<comment type="caution">
    <text evidence="1">The sequence shown here is derived from an EMBL/GenBank/DDBJ whole genome shotgun (WGS) entry which is preliminary data.</text>
</comment>
<accession>A0AAW0DQ20</accession>
<keyword evidence="2" id="KW-1185">Reference proteome</keyword>
<gene>
    <name evidence="1" type="ORF">VNI00_004256</name>
</gene>
<dbReference type="EMBL" id="JAYKXP010000011">
    <property type="protein sequence ID" value="KAK7052936.1"/>
    <property type="molecule type" value="Genomic_DNA"/>
</dbReference>